<evidence type="ECO:0000313" key="2">
    <source>
        <dbReference type="EMBL" id="RJG17538.1"/>
    </source>
</evidence>
<evidence type="ECO:0000256" key="1">
    <source>
        <dbReference type="SAM" id="Phobius"/>
    </source>
</evidence>
<gene>
    <name evidence="2" type="ORF">D4A39_12605</name>
</gene>
<feature type="transmembrane region" description="Helical" evidence="1">
    <location>
        <begin position="64"/>
        <end position="84"/>
    </location>
</feature>
<proteinExistence type="predicted"/>
<dbReference type="OrthoDB" id="6080792at2"/>
<keyword evidence="1" id="KW-0812">Transmembrane</keyword>
<dbReference type="Pfam" id="PF11804">
    <property type="entry name" value="DUF3325"/>
    <property type="match status" value="1"/>
</dbReference>
<dbReference type="AlphaFoldDB" id="A0A418XXH9"/>
<protein>
    <submittedName>
        <fullName evidence="2">DUF3325 domain-containing protein</fullName>
    </submittedName>
</protein>
<comment type="caution">
    <text evidence="2">The sequence shown here is derived from an EMBL/GenBank/DDBJ whole genome shotgun (WGS) entry which is preliminary data.</text>
</comment>
<name>A0A418XXH9_9GAMM</name>
<keyword evidence="1" id="KW-0472">Membrane</keyword>
<organism evidence="2 3">
    <name type="scientific">Alcanivorax profundi</name>
    <dbReference type="NCBI Taxonomy" id="2338368"/>
    <lineage>
        <taxon>Bacteria</taxon>
        <taxon>Pseudomonadati</taxon>
        <taxon>Pseudomonadota</taxon>
        <taxon>Gammaproteobacteria</taxon>
        <taxon>Oceanospirillales</taxon>
        <taxon>Alcanivoracaceae</taxon>
        <taxon>Alcanivorax</taxon>
    </lineage>
</organism>
<dbReference type="Proteomes" id="UP000283734">
    <property type="component" value="Unassembled WGS sequence"/>
</dbReference>
<feature type="transmembrane region" description="Helical" evidence="1">
    <location>
        <begin position="40"/>
        <end position="57"/>
    </location>
</feature>
<keyword evidence="3" id="KW-1185">Reference proteome</keyword>
<dbReference type="EMBL" id="QYYA01000003">
    <property type="protein sequence ID" value="RJG17538.1"/>
    <property type="molecule type" value="Genomic_DNA"/>
</dbReference>
<sequence length="110" mass="12019">MILLFAVCLAFSGMTLLALAMKRHQPQILDRKLPEPRARLARWSGWACLAVSLVCVLQVWPTGLALFMAIGLFAFAGLPLVFLLPYQQRLAWRLAMALPIASGALALVSA</sequence>
<keyword evidence="1" id="KW-1133">Transmembrane helix</keyword>
<accession>A0A418XXH9</accession>
<evidence type="ECO:0000313" key="3">
    <source>
        <dbReference type="Proteomes" id="UP000283734"/>
    </source>
</evidence>
<dbReference type="InterPro" id="IPR021762">
    <property type="entry name" value="DUF3325"/>
</dbReference>
<dbReference type="RefSeq" id="WP_022986711.1">
    <property type="nucleotide sequence ID" value="NZ_CAXGPP010000013.1"/>
</dbReference>
<reference evidence="2 3" key="1">
    <citation type="submission" date="2018-09" db="EMBL/GenBank/DDBJ databases">
        <title>Alcanivorax profundi sp. nov., isolated from 1000 m-depth seawater of the Mariana Trench.</title>
        <authorList>
            <person name="Liu J."/>
        </authorList>
    </citation>
    <scope>NUCLEOTIDE SEQUENCE [LARGE SCALE GENOMIC DNA]</scope>
    <source>
        <strain evidence="2 3">MTEO17</strain>
    </source>
</reference>